<evidence type="ECO:0000256" key="6">
    <source>
        <dbReference type="ARBA" id="ARBA00022917"/>
    </source>
</evidence>
<dbReference type="InterPro" id="IPR004514">
    <property type="entry name" value="Gln-tRNA-synth"/>
</dbReference>
<dbReference type="Pfam" id="PF04558">
    <property type="entry name" value="tRNA_synt_1c_R1"/>
    <property type="match status" value="1"/>
</dbReference>
<evidence type="ECO:0000256" key="7">
    <source>
        <dbReference type="ARBA" id="ARBA00023146"/>
    </source>
</evidence>
<dbReference type="SUPFAM" id="SSF52374">
    <property type="entry name" value="Nucleotidylyl transferase"/>
    <property type="match status" value="1"/>
</dbReference>
<dbReference type="GO" id="GO:0005524">
    <property type="term" value="F:ATP binding"/>
    <property type="evidence" value="ECO:0007669"/>
    <property type="project" value="UniProtKB-KW"/>
</dbReference>
<dbReference type="Gene3D" id="2.40.240.10">
    <property type="entry name" value="Ribosomal Protein L25, Chain P"/>
    <property type="match status" value="2"/>
</dbReference>
<evidence type="ECO:0000259" key="16">
    <source>
        <dbReference type="Pfam" id="PF20974"/>
    </source>
</evidence>
<dbReference type="CDD" id="cd00807">
    <property type="entry name" value="GlnRS_core"/>
    <property type="match status" value="1"/>
</dbReference>
<evidence type="ECO:0000256" key="9">
    <source>
        <dbReference type="ARBA" id="ARBA00048270"/>
    </source>
</evidence>
<organism evidence="17 18">
    <name type="scientific">Ascodesmis nigricans</name>
    <dbReference type="NCBI Taxonomy" id="341454"/>
    <lineage>
        <taxon>Eukaryota</taxon>
        <taxon>Fungi</taxon>
        <taxon>Dikarya</taxon>
        <taxon>Ascomycota</taxon>
        <taxon>Pezizomycotina</taxon>
        <taxon>Pezizomycetes</taxon>
        <taxon>Pezizales</taxon>
        <taxon>Ascodesmidaceae</taxon>
        <taxon>Ascodesmis</taxon>
    </lineage>
</organism>
<feature type="domain" description="Glutaminyl-tRNA synthetase class Ib non-specific RNA-binding" evidence="15">
    <location>
        <begin position="12"/>
        <end position="172"/>
    </location>
</feature>
<dbReference type="Gene3D" id="3.40.50.620">
    <property type="entry name" value="HUPs"/>
    <property type="match status" value="1"/>
</dbReference>
<dbReference type="Proteomes" id="UP000298138">
    <property type="component" value="Unassembled WGS sequence"/>
</dbReference>
<dbReference type="FunCoup" id="A0A4S2N244">
    <property type="interactions" value="1303"/>
</dbReference>
<dbReference type="OrthoDB" id="10250478at2759"/>
<keyword evidence="4 10" id="KW-0547">Nucleotide-binding</keyword>
<dbReference type="EMBL" id="ML220114">
    <property type="protein sequence ID" value="TGZ83228.1"/>
    <property type="molecule type" value="Genomic_DNA"/>
</dbReference>
<dbReference type="PRINTS" id="PR00987">
    <property type="entry name" value="TRNASYNTHGLU"/>
</dbReference>
<evidence type="ECO:0000256" key="3">
    <source>
        <dbReference type="ARBA" id="ARBA00022598"/>
    </source>
</evidence>
<evidence type="ECO:0000259" key="15">
    <source>
        <dbReference type="Pfam" id="PF04558"/>
    </source>
</evidence>
<keyword evidence="5 10" id="KW-0067">ATP-binding</keyword>
<evidence type="ECO:0000313" key="17">
    <source>
        <dbReference type="EMBL" id="TGZ83228.1"/>
    </source>
</evidence>
<keyword evidence="7 10" id="KW-0030">Aminoacyl-tRNA synthetase</keyword>
<feature type="domain" description="Glutamyl/glutaminyl-tRNA synthetase class Ib catalytic" evidence="12">
    <location>
        <begin position="259"/>
        <end position="569"/>
    </location>
</feature>
<dbReference type="Gene3D" id="1.10.10.2420">
    <property type="match status" value="1"/>
</dbReference>
<evidence type="ECO:0000256" key="4">
    <source>
        <dbReference type="ARBA" id="ARBA00022741"/>
    </source>
</evidence>
<feature type="compositionally biased region" description="Basic and acidic residues" evidence="11">
    <location>
        <begin position="204"/>
        <end position="219"/>
    </location>
</feature>
<evidence type="ECO:0000256" key="11">
    <source>
        <dbReference type="SAM" id="MobiDB-lite"/>
    </source>
</evidence>
<dbReference type="FunFam" id="1.10.8.1290:FF:000002">
    <property type="entry name" value="Glutamine--tRNA ligase cytoplasmic"/>
    <property type="match status" value="1"/>
</dbReference>
<dbReference type="Pfam" id="PF04557">
    <property type="entry name" value="tRNA_synt_1c_R2"/>
    <property type="match status" value="1"/>
</dbReference>
<dbReference type="InterPro" id="IPR000924">
    <property type="entry name" value="Glu/Gln-tRNA-synth"/>
</dbReference>
<dbReference type="Pfam" id="PF20974">
    <property type="entry name" value="tRNA-synt_1c_C2"/>
    <property type="match status" value="1"/>
</dbReference>
<dbReference type="InterPro" id="IPR050132">
    <property type="entry name" value="Gln/Glu-tRNA_Ligase"/>
</dbReference>
<dbReference type="GO" id="GO:0006425">
    <property type="term" value="P:glutaminyl-tRNA aminoacylation"/>
    <property type="evidence" value="ECO:0007669"/>
    <property type="project" value="InterPro"/>
</dbReference>
<keyword evidence="18" id="KW-1185">Reference proteome</keyword>
<reference evidence="17 18" key="1">
    <citation type="submission" date="2019-04" db="EMBL/GenBank/DDBJ databases">
        <title>Comparative genomics and transcriptomics to analyze fruiting body development in filamentous ascomycetes.</title>
        <authorList>
            <consortium name="DOE Joint Genome Institute"/>
            <person name="Lutkenhaus R."/>
            <person name="Traeger S."/>
            <person name="Breuer J."/>
            <person name="Kuo A."/>
            <person name="Lipzen A."/>
            <person name="Pangilinan J."/>
            <person name="Dilworth D."/>
            <person name="Sandor L."/>
            <person name="Poggeler S."/>
            <person name="Barry K."/>
            <person name="Grigoriev I.V."/>
            <person name="Nowrousian M."/>
        </authorList>
    </citation>
    <scope>NUCLEOTIDE SEQUENCE [LARGE SCALE GENOMIC DNA]</scope>
    <source>
        <strain evidence="17 18">CBS 389.68</strain>
    </source>
</reference>
<dbReference type="SUPFAM" id="SSF50715">
    <property type="entry name" value="Ribosomal protein L25-like"/>
    <property type="match status" value="1"/>
</dbReference>
<evidence type="ECO:0000259" key="14">
    <source>
        <dbReference type="Pfam" id="PF04557"/>
    </source>
</evidence>
<dbReference type="InterPro" id="IPR014729">
    <property type="entry name" value="Rossmann-like_a/b/a_fold"/>
</dbReference>
<dbReference type="GO" id="GO:0005829">
    <property type="term" value="C:cytosol"/>
    <property type="evidence" value="ECO:0007669"/>
    <property type="project" value="TreeGrafter"/>
</dbReference>
<feature type="domain" description="Glutamyl/glutaminyl-tRNA synthetase class Ib anti-codon binding" evidence="13">
    <location>
        <begin position="573"/>
        <end position="673"/>
    </location>
</feature>
<dbReference type="EC" id="6.1.1.18" evidence="2"/>
<feature type="region of interest" description="Disordered" evidence="11">
    <location>
        <begin position="746"/>
        <end position="765"/>
    </location>
</feature>
<evidence type="ECO:0000259" key="13">
    <source>
        <dbReference type="Pfam" id="PF03950"/>
    </source>
</evidence>
<dbReference type="PROSITE" id="PS00178">
    <property type="entry name" value="AA_TRNA_LIGASE_I"/>
    <property type="match status" value="1"/>
</dbReference>
<name>A0A4S2N244_9PEZI</name>
<gene>
    <name evidence="17" type="ORF">EX30DRAFT_317273</name>
</gene>
<dbReference type="PANTHER" id="PTHR43097:SF4">
    <property type="entry name" value="GLUTAMINE--TRNA LIGASE"/>
    <property type="match status" value="1"/>
</dbReference>
<dbReference type="Gene3D" id="1.10.8.1290">
    <property type="entry name" value="Glutaminyl-tRNA synthetase, non-specific RNA binding region part 1, domain 1"/>
    <property type="match status" value="1"/>
</dbReference>
<dbReference type="FunFam" id="2.40.240.10:FF:000015">
    <property type="entry name" value="Glutaminyl-tRNA synthetase"/>
    <property type="match status" value="1"/>
</dbReference>
<keyword evidence="6 10" id="KW-0648">Protein biosynthesis</keyword>
<dbReference type="InterPro" id="IPR007638">
    <property type="entry name" value="Gln-tRNA-synth_Ib_RNA-bd_2"/>
</dbReference>
<evidence type="ECO:0000313" key="18">
    <source>
        <dbReference type="Proteomes" id="UP000298138"/>
    </source>
</evidence>
<dbReference type="Pfam" id="PF03950">
    <property type="entry name" value="tRNA-synt_1c_C"/>
    <property type="match status" value="1"/>
</dbReference>
<evidence type="ECO:0000256" key="8">
    <source>
        <dbReference type="ARBA" id="ARBA00030466"/>
    </source>
</evidence>
<comment type="similarity">
    <text evidence="1 10">Belongs to the class-I aminoacyl-tRNA synthetase family.</text>
</comment>
<feature type="domain" description="tRNA synthetases class I (E and Q) anti-codon binding" evidence="16">
    <location>
        <begin position="685"/>
        <end position="746"/>
    </location>
</feature>
<dbReference type="FunFam" id="3.40.50.620:FF:000183">
    <property type="entry name" value="Glutaminyl-tRNA synthetase"/>
    <property type="match status" value="1"/>
</dbReference>
<feature type="region of interest" description="Disordered" evidence="11">
    <location>
        <begin position="189"/>
        <end position="219"/>
    </location>
</feature>
<feature type="domain" description="Glutaminyl-tRNA synthetase class Ib non-specific RNA-binding" evidence="14">
    <location>
        <begin position="176"/>
        <end position="251"/>
    </location>
</feature>
<evidence type="ECO:0000256" key="1">
    <source>
        <dbReference type="ARBA" id="ARBA00005594"/>
    </source>
</evidence>
<evidence type="ECO:0000256" key="2">
    <source>
        <dbReference type="ARBA" id="ARBA00012836"/>
    </source>
</evidence>
<dbReference type="PANTHER" id="PTHR43097">
    <property type="entry name" value="GLUTAMINE-TRNA LIGASE"/>
    <property type="match status" value="1"/>
</dbReference>
<evidence type="ECO:0000259" key="12">
    <source>
        <dbReference type="Pfam" id="PF00749"/>
    </source>
</evidence>
<dbReference type="FunFam" id="2.40.240.10:FF:000007">
    <property type="entry name" value="Glutamine--tRNA ligase"/>
    <property type="match status" value="1"/>
</dbReference>
<dbReference type="InterPro" id="IPR020056">
    <property type="entry name" value="Rbsml_bL25/Gln-tRNA_synth_N"/>
</dbReference>
<dbReference type="InParanoid" id="A0A4S2N244"/>
<dbReference type="GO" id="GO:0004819">
    <property type="term" value="F:glutamine-tRNA ligase activity"/>
    <property type="evidence" value="ECO:0007669"/>
    <property type="project" value="UniProtKB-EC"/>
</dbReference>
<dbReference type="InterPro" id="IPR042558">
    <property type="entry name" value="Gln-tRNA-synth_Ib_RNA-bd_N_1"/>
</dbReference>
<protein>
    <recommendedName>
        <fullName evidence="2">glutamine--tRNA ligase</fullName>
        <ecNumber evidence="2">6.1.1.18</ecNumber>
    </recommendedName>
    <alternativeName>
        <fullName evidence="8">Glutaminyl-tRNA synthetase</fullName>
    </alternativeName>
</protein>
<dbReference type="InterPro" id="IPR049437">
    <property type="entry name" value="tRNA-synt_1c_C2"/>
</dbReference>
<evidence type="ECO:0000256" key="5">
    <source>
        <dbReference type="ARBA" id="ARBA00022840"/>
    </source>
</evidence>
<dbReference type="Pfam" id="PF00749">
    <property type="entry name" value="tRNA-synt_1c"/>
    <property type="match status" value="1"/>
</dbReference>
<sequence>MSDADIEANLGPRFAALGLGDKPLKEALRNKKIASTWSSVLDEANITTASDSAPSDPKFASLLTALVNATKDTPPPNRPYVISAIKDGRIKSSAQVDAAVKYMKAHPDGPIDDADFDRECGVGVEFTPESILAEVKKYVETVRKTVEEARYKGLVNTLNALRTETSLKWAPPGDLKKILDQVYLEVLGPKDERDAPPKKAKAAPAEKKGPAEKKPAEETIAKDRMFKEGFLAALHKPGGNAQQNPKRMEEHLKATGGRVFTRFPPEPNGYLHIGHSKAIAVNFGYARYHGGECYLRYDDTNPEAEEERYVIAIREIIEWLGFKPYKITHASDHFDRLYELAEDLIKRDKGYVCHCTAEEVNDQRGGKDNRGQRYECKHRNRPIEESLAEFRAMRDGKYKPKEAMLRMKQDILGNGNPQMWDLTAYRILDASHPQTGSKWKIYPTYDFTHCLCDSFENISHSLCTTEFINSRESYDWLCDALDIYRPQQREYGRLNLTGTIMSKRKIMKLVKEKYVRGWDDPRLYTLVAIRRRGVPPGAILSFVNELGVTTAHSNIQIVRFEQTVRRYLEDTVPRLMMILDPVRVVITNLPSNHLEEFSVPFKPNDPKMGEHTVPFTNVVYIDRSDFREEDSKDYFRLAPGKSVGLFKVPFPIRATGFTKGDNGVITEIQAVYENDVAFKKPKTYIQWVAEAPSKNSPIPVECRLTNQLFKSENPSAHPDGFLADINPNSEEVFPNALIETGFEEVRSRAPWPEQEGEKDKSKIGPESVRFQALRVGYFAMDSDTTDKKVVLNRIVTLKEDAGKSAQA</sequence>
<dbReference type="InterPro" id="IPR011035">
    <property type="entry name" value="Ribosomal_bL25/Gln-tRNA_synth"/>
</dbReference>
<dbReference type="AlphaFoldDB" id="A0A4S2N244"/>
<dbReference type="STRING" id="341454.A0A4S2N244"/>
<dbReference type="FunFam" id="1.10.1160.10:FF:000001">
    <property type="entry name" value="Glutamine--tRNA ligase"/>
    <property type="match status" value="1"/>
</dbReference>
<dbReference type="InterPro" id="IPR007639">
    <property type="entry name" value="Gln-tRNA-synth_Ib_RNA-bd_N"/>
</dbReference>
<dbReference type="InterPro" id="IPR020059">
    <property type="entry name" value="Glu/Gln-tRNA-synth_Ib_codon-bd"/>
</dbReference>
<keyword evidence="3 10" id="KW-0436">Ligase</keyword>
<accession>A0A4S2N244</accession>
<proteinExistence type="inferred from homology"/>
<dbReference type="InterPro" id="IPR001412">
    <property type="entry name" value="aa-tRNA-synth_I_CS"/>
</dbReference>
<comment type="catalytic activity">
    <reaction evidence="9">
        <text>tRNA(Gln) + L-glutamine + ATP = L-glutaminyl-tRNA(Gln) + AMP + diphosphate</text>
        <dbReference type="Rhea" id="RHEA:20121"/>
        <dbReference type="Rhea" id="RHEA-COMP:9662"/>
        <dbReference type="Rhea" id="RHEA-COMP:9681"/>
        <dbReference type="ChEBI" id="CHEBI:30616"/>
        <dbReference type="ChEBI" id="CHEBI:33019"/>
        <dbReference type="ChEBI" id="CHEBI:58359"/>
        <dbReference type="ChEBI" id="CHEBI:78442"/>
        <dbReference type="ChEBI" id="CHEBI:78521"/>
        <dbReference type="ChEBI" id="CHEBI:456215"/>
        <dbReference type="EC" id="6.1.1.18"/>
    </reaction>
</comment>
<evidence type="ECO:0000256" key="10">
    <source>
        <dbReference type="RuleBase" id="RU363037"/>
    </source>
</evidence>
<dbReference type="NCBIfam" id="TIGR00440">
    <property type="entry name" value="glnS"/>
    <property type="match status" value="1"/>
</dbReference>
<dbReference type="InterPro" id="IPR042559">
    <property type="entry name" value="Gln-tRNA-synth_Ib_RNA-bd_N_2"/>
</dbReference>
<dbReference type="InterPro" id="IPR020058">
    <property type="entry name" value="Glu/Gln-tRNA-synth_Ib_cat-dom"/>
</dbReference>